<dbReference type="InterPro" id="IPR011008">
    <property type="entry name" value="Dimeric_a/b-barrel"/>
</dbReference>
<comment type="similarity">
    <text evidence="1">Belongs to the YciI family.</text>
</comment>
<keyword evidence="4" id="KW-1185">Reference proteome</keyword>
<dbReference type="SUPFAM" id="SSF54909">
    <property type="entry name" value="Dimeric alpha+beta barrel"/>
    <property type="match status" value="1"/>
</dbReference>
<dbReference type="OrthoDB" id="9807535at2"/>
<dbReference type="RefSeq" id="WP_106749305.1">
    <property type="nucleotide sequence ID" value="NZ_CP027668.1"/>
</dbReference>
<dbReference type="Gene3D" id="3.30.70.1060">
    <property type="entry name" value="Dimeric alpha+beta barrel"/>
    <property type="match status" value="1"/>
</dbReference>
<proteinExistence type="inferred from homology"/>
<dbReference type="KEGG" id="phr:C6569_13275"/>
<gene>
    <name evidence="3" type="ORF">C6569_13275</name>
</gene>
<dbReference type="PANTHER" id="PTHR35174">
    <property type="entry name" value="BLL7171 PROTEIN-RELATED"/>
    <property type="match status" value="1"/>
</dbReference>
<evidence type="ECO:0000313" key="3">
    <source>
        <dbReference type="EMBL" id="AVO45964.1"/>
    </source>
</evidence>
<dbReference type="AlphaFoldDB" id="A0A2S0NCP9"/>
<reference evidence="3 4" key="1">
    <citation type="submission" date="2018-03" db="EMBL/GenBank/DDBJ databases">
        <title>Genome sequencing of Phreatobacter sp.</title>
        <authorList>
            <person name="Kim S.-J."/>
            <person name="Heo J."/>
            <person name="Kwon S.-W."/>
        </authorList>
    </citation>
    <scope>NUCLEOTIDE SEQUENCE [LARGE SCALE GENOMIC DNA]</scope>
    <source>
        <strain evidence="3 4">S-12</strain>
    </source>
</reference>
<dbReference type="Pfam" id="PF03795">
    <property type="entry name" value="YCII"/>
    <property type="match status" value="1"/>
</dbReference>
<feature type="domain" description="YCII-related" evidence="2">
    <location>
        <begin position="1"/>
        <end position="115"/>
    </location>
</feature>
<dbReference type="EMBL" id="CP027668">
    <property type="protein sequence ID" value="AVO45964.1"/>
    <property type="molecule type" value="Genomic_DNA"/>
</dbReference>
<name>A0A2S0NCP9_9HYPH</name>
<dbReference type="InterPro" id="IPR005545">
    <property type="entry name" value="YCII"/>
</dbReference>
<sequence length="127" mass="13629">MRVMVLVKATEDSERGFTPSPWTLEMMAAMGRFNDDLQEAGVLVAGDGLKPSSEGLRVAFDGPERTVTEGPFAPAGELVAGFWLWSVRDMDEAVAWVKRCPNPMPGPSVIEIRPLYEAADFGGAAGA</sequence>
<organism evidence="3 4">
    <name type="scientific">Phreatobacter cathodiphilus</name>
    <dbReference type="NCBI Taxonomy" id="1868589"/>
    <lineage>
        <taxon>Bacteria</taxon>
        <taxon>Pseudomonadati</taxon>
        <taxon>Pseudomonadota</taxon>
        <taxon>Alphaproteobacteria</taxon>
        <taxon>Hyphomicrobiales</taxon>
        <taxon>Phreatobacteraceae</taxon>
        <taxon>Phreatobacter</taxon>
    </lineage>
</organism>
<evidence type="ECO:0000256" key="1">
    <source>
        <dbReference type="ARBA" id="ARBA00007689"/>
    </source>
</evidence>
<dbReference type="Proteomes" id="UP000237889">
    <property type="component" value="Chromosome"/>
</dbReference>
<evidence type="ECO:0000259" key="2">
    <source>
        <dbReference type="Pfam" id="PF03795"/>
    </source>
</evidence>
<dbReference type="PANTHER" id="PTHR35174:SF4">
    <property type="entry name" value="BLL7163 PROTEIN"/>
    <property type="match status" value="1"/>
</dbReference>
<protein>
    <recommendedName>
        <fullName evidence="2">YCII-related domain-containing protein</fullName>
    </recommendedName>
</protein>
<accession>A0A2S0NCP9</accession>
<evidence type="ECO:0000313" key="4">
    <source>
        <dbReference type="Proteomes" id="UP000237889"/>
    </source>
</evidence>